<comment type="caution">
    <text evidence="1">The sequence shown here is derived from an EMBL/GenBank/DDBJ whole genome shotgun (WGS) entry which is preliminary data.</text>
</comment>
<sequence>MDFVSPFHYMALLSTLPPKRVPSSGRHHSSAIVSHLESIAKGDELSTVPAGATFKWLIIFPSIERTLTTPLGVVQETSFCPGDLQATPRIAHTVSTNHTSM</sequence>
<evidence type="ECO:0000313" key="1">
    <source>
        <dbReference type="EMBL" id="KAF7512738.1"/>
    </source>
</evidence>
<accession>A0A8H7AP72</accession>
<evidence type="ECO:0000313" key="2">
    <source>
        <dbReference type="Proteomes" id="UP000606974"/>
    </source>
</evidence>
<reference evidence="1" key="1">
    <citation type="submission" date="2020-02" db="EMBL/GenBank/DDBJ databases">
        <authorList>
            <person name="Palmer J.M."/>
        </authorList>
    </citation>
    <scope>NUCLEOTIDE SEQUENCE</scope>
    <source>
        <strain evidence="1">EPUS1.4</strain>
        <tissue evidence="1">Thallus</tissue>
    </source>
</reference>
<dbReference type="EMBL" id="JAACFV010000010">
    <property type="protein sequence ID" value="KAF7512738.1"/>
    <property type="molecule type" value="Genomic_DNA"/>
</dbReference>
<organism evidence="1 2">
    <name type="scientific">Endocarpon pusillum</name>
    <dbReference type="NCBI Taxonomy" id="364733"/>
    <lineage>
        <taxon>Eukaryota</taxon>
        <taxon>Fungi</taxon>
        <taxon>Dikarya</taxon>
        <taxon>Ascomycota</taxon>
        <taxon>Pezizomycotina</taxon>
        <taxon>Eurotiomycetes</taxon>
        <taxon>Chaetothyriomycetidae</taxon>
        <taxon>Verrucariales</taxon>
        <taxon>Verrucariaceae</taxon>
        <taxon>Endocarpon</taxon>
    </lineage>
</organism>
<proteinExistence type="predicted"/>
<dbReference type="AlphaFoldDB" id="A0A8H7AP72"/>
<dbReference type="Proteomes" id="UP000606974">
    <property type="component" value="Unassembled WGS sequence"/>
</dbReference>
<keyword evidence="2" id="KW-1185">Reference proteome</keyword>
<gene>
    <name evidence="1" type="ORF">GJ744_000305</name>
</gene>
<name>A0A8H7AP72_9EURO</name>
<protein>
    <submittedName>
        <fullName evidence="1">Uncharacterized protein</fullName>
    </submittedName>
</protein>